<evidence type="ECO:0000313" key="3">
    <source>
        <dbReference type="Proteomes" id="UP000560000"/>
    </source>
</evidence>
<dbReference type="InterPro" id="IPR027372">
    <property type="entry name" value="Phytase-like_dom"/>
</dbReference>
<reference evidence="2 3" key="1">
    <citation type="submission" date="2020-08" db="EMBL/GenBank/DDBJ databases">
        <title>Genomic Encyclopedia of Type Strains, Phase IV (KMG-IV): sequencing the most valuable type-strain genomes for metagenomic binning, comparative biology and taxonomic classification.</title>
        <authorList>
            <person name="Goeker M."/>
        </authorList>
    </citation>
    <scope>NUCLEOTIDE SEQUENCE [LARGE SCALE GENOMIC DNA]</scope>
    <source>
        <strain evidence="2 3">DSM 107085</strain>
    </source>
</reference>
<dbReference type="Proteomes" id="UP000560000">
    <property type="component" value="Unassembled WGS sequence"/>
</dbReference>
<comment type="caution">
    <text evidence="2">The sequence shown here is derived from an EMBL/GenBank/DDBJ whole genome shotgun (WGS) entry which is preliminary data.</text>
</comment>
<feature type="domain" description="Phytase-like" evidence="1">
    <location>
        <begin position="51"/>
        <end position="422"/>
    </location>
</feature>
<organism evidence="2 3">
    <name type="scientific">Oleiagrimonas soli</name>
    <dbReference type="NCBI Taxonomy" id="1543381"/>
    <lineage>
        <taxon>Bacteria</taxon>
        <taxon>Pseudomonadati</taxon>
        <taxon>Pseudomonadota</taxon>
        <taxon>Gammaproteobacteria</taxon>
        <taxon>Lysobacterales</taxon>
        <taxon>Rhodanobacteraceae</taxon>
        <taxon>Oleiagrimonas</taxon>
    </lineage>
</organism>
<dbReference type="EMBL" id="JACHET010000001">
    <property type="protein sequence ID" value="MBB6182981.1"/>
    <property type="molecule type" value="Genomic_DNA"/>
</dbReference>
<accession>A0A841KK23</accession>
<dbReference type="AlphaFoldDB" id="A0A841KK23"/>
<proteinExistence type="predicted"/>
<protein>
    <recommendedName>
        <fullName evidence="1">Phytase-like domain-containing protein</fullName>
    </recommendedName>
</protein>
<dbReference type="PANTHER" id="PTHR37957">
    <property type="entry name" value="BLR7070 PROTEIN"/>
    <property type="match status" value="1"/>
</dbReference>
<evidence type="ECO:0000259" key="1">
    <source>
        <dbReference type="Pfam" id="PF13449"/>
    </source>
</evidence>
<dbReference type="RefSeq" id="WP_052394916.1">
    <property type="nucleotide sequence ID" value="NZ_JACHET010000001.1"/>
</dbReference>
<dbReference type="Pfam" id="PF13449">
    <property type="entry name" value="Phytase-like"/>
    <property type="match status" value="1"/>
</dbReference>
<name>A0A841KK23_9GAMM</name>
<dbReference type="OrthoDB" id="384721at2"/>
<dbReference type="PANTHER" id="PTHR37957:SF1">
    <property type="entry name" value="PHYTASE-LIKE DOMAIN-CONTAINING PROTEIN"/>
    <property type="match status" value="1"/>
</dbReference>
<evidence type="ECO:0000313" key="2">
    <source>
        <dbReference type="EMBL" id="MBB6182981.1"/>
    </source>
</evidence>
<gene>
    <name evidence="2" type="ORF">HNQ86_000326</name>
</gene>
<dbReference type="SUPFAM" id="SSF75011">
    <property type="entry name" value="3-carboxy-cis,cis-mucoante lactonizing enzyme"/>
    <property type="match status" value="1"/>
</dbReference>
<sequence>MRRALVLLFVLLPTMAGAKAVLLAYGSLPGTHSDRAVATAKRLADGVPGNRFGGLGSALDYAGCDTFLALPDRGPNAVAWNRALDETTAYVNRVQTLRLTLAKAASDGRFPLQVQARLLKTTLLWSRERLRYGSGAGLHAASGVPPLNAQRHRFYFTGRSDGYDPAHASDWPGDARLDPESLRLAPDGRSFYLGDEYGPHLYRFDRASGRRLGIVNLPAALAVAHPAPTGAVETKRNARGRVGNHGLEGLAITPDGRTLIGAVQGALIQDGGAHGGFARLVRIDLVTGRMHSYAYPLQRVGGTDAKPRYAGISEIVAVNDHVMLVDERGGGGAGSGQPARIKRIYRIDLRGARAIDGLHGVRALAARAVHKHLFVDLVARLGRHGITPAQVPEKFEGLSFGRDVRVHGHWRHTLWVSTDNDFLPTPNRFLVVGFDDTDLPGLRRMPKPLRCRDVASRR</sequence>